<keyword evidence="3 4" id="KW-0326">Glycosidase</keyword>
<reference evidence="7" key="1">
    <citation type="journal article" date="2021" name="PeerJ">
        <title>Extensive microbial diversity within the chicken gut microbiome revealed by metagenomics and culture.</title>
        <authorList>
            <person name="Gilroy R."/>
            <person name="Ravi A."/>
            <person name="Getino M."/>
            <person name="Pursley I."/>
            <person name="Horton D.L."/>
            <person name="Alikhan N.F."/>
            <person name="Baker D."/>
            <person name="Gharbi K."/>
            <person name="Hall N."/>
            <person name="Watson M."/>
            <person name="Adriaenssens E.M."/>
            <person name="Foster-Nyarko E."/>
            <person name="Jarju S."/>
            <person name="Secka A."/>
            <person name="Antonio M."/>
            <person name="Oren A."/>
            <person name="Chaudhuri R.R."/>
            <person name="La Ragione R."/>
            <person name="Hildebrand F."/>
            <person name="Pallen M.J."/>
        </authorList>
    </citation>
    <scope>NUCLEOTIDE SEQUENCE</scope>
    <source>
        <strain evidence="7">ChiGjej1B1-13045</strain>
    </source>
</reference>
<evidence type="ECO:0000259" key="6">
    <source>
        <dbReference type="Pfam" id="PF13472"/>
    </source>
</evidence>
<organism evidence="7 8">
    <name type="scientific">Candidatus Mediterraneibacter stercorigallinarum</name>
    <dbReference type="NCBI Taxonomy" id="2838686"/>
    <lineage>
        <taxon>Bacteria</taxon>
        <taxon>Bacillati</taxon>
        <taxon>Bacillota</taxon>
        <taxon>Clostridia</taxon>
        <taxon>Lachnospirales</taxon>
        <taxon>Lachnospiraceae</taxon>
        <taxon>Mediterraneibacter</taxon>
    </lineage>
</organism>
<dbReference type="CDD" id="cd00229">
    <property type="entry name" value="SGNH_hydrolase"/>
    <property type="match status" value="1"/>
</dbReference>
<dbReference type="Gene3D" id="3.40.50.1110">
    <property type="entry name" value="SGNH hydrolase"/>
    <property type="match status" value="1"/>
</dbReference>
<dbReference type="InterPro" id="IPR013830">
    <property type="entry name" value="SGNH_hydro"/>
</dbReference>
<evidence type="ECO:0008006" key="9">
    <source>
        <dbReference type="Google" id="ProtNLM"/>
    </source>
</evidence>
<evidence type="ECO:0000256" key="1">
    <source>
        <dbReference type="ARBA" id="ARBA00008834"/>
    </source>
</evidence>
<protein>
    <recommendedName>
        <fullName evidence="9">Polygalacturonase</fullName>
    </recommendedName>
</protein>
<dbReference type="SMART" id="SM00710">
    <property type="entry name" value="PbH1"/>
    <property type="match status" value="4"/>
</dbReference>
<comment type="caution">
    <text evidence="7">The sequence shown here is derived from an EMBL/GenBank/DDBJ whole genome shotgun (WGS) entry which is preliminary data.</text>
</comment>
<dbReference type="Gene3D" id="2.160.20.10">
    <property type="entry name" value="Single-stranded right-handed beta-helix, Pectin lyase-like"/>
    <property type="match status" value="1"/>
</dbReference>
<keyword evidence="2 4" id="KW-0378">Hydrolase</keyword>
<dbReference type="InterPro" id="IPR012334">
    <property type="entry name" value="Pectin_lyas_fold"/>
</dbReference>
<comment type="similarity">
    <text evidence="1 4">Belongs to the glycosyl hydrolase 28 family.</text>
</comment>
<evidence type="ECO:0000256" key="4">
    <source>
        <dbReference type="RuleBase" id="RU361169"/>
    </source>
</evidence>
<dbReference type="Proteomes" id="UP000824017">
    <property type="component" value="Unassembled WGS sequence"/>
</dbReference>
<dbReference type="InterPro" id="IPR000743">
    <property type="entry name" value="Glyco_hydro_28"/>
</dbReference>
<dbReference type="EMBL" id="DXCD01000163">
    <property type="protein sequence ID" value="HIZ13513.1"/>
    <property type="molecule type" value="Genomic_DNA"/>
</dbReference>
<evidence type="ECO:0000313" key="8">
    <source>
        <dbReference type="Proteomes" id="UP000824017"/>
    </source>
</evidence>
<evidence type="ECO:0000259" key="5">
    <source>
        <dbReference type="Pfam" id="PF12708"/>
    </source>
</evidence>
<reference evidence="7" key="2">
    <citation type="submission" date="2021-04" db="EMBL/GenBank/DDBJ databases">
        <authorList>
            <person name="Gilroy R."/>
        </authorList>
    </citation>
    <scope>NUCLEOTIDE SEQUENCE</scope>
    <source>
        <strain evidence="7">ChiGjej1B1-13045</strain>
    </source>
</reference>
<dbReference type="Pfam" id="PF12708">
    <property type="entry name" value="Pect-lyase_RHGA_epim"/>
    <property type="match status" value="1"/>
</dbReference>
<evidence type="ECO:0000256" key="2">
    <source>
        <dbReference type="ARBA" id="ARBA00022801"/>
    </source>
</evidence>
<dbReference type="PANTHER" id="PTHR31339">
    <property type="entry name" value="PECTIN LYASE-RELATED"/>
    <property type="match status" value="1"/>
</dbReference>
<dbReference type="InterPro" id="IPR011050">
    <property type="entry name" value="Pectin_lyase_fold/virulence"/>
</dbReference>
<gene>
    <name evidence="7" type="ORF">H9817_06265</name>
</gene>
<feature type="domain" description="SGNH hydrolase-type esterase" evidence="6">
    <location>
        <begin position="12"/>
        <end position="180"/>
    </location>
</feature>
<evidence type="ECO:0000256" key="3">
    <source>
        <dbReference type="ARBA" id="ARBA00023295"/>
    </source>
</evidence>
<dbReference type="Pfam" id="PF13472">
    <property type="entry name" value="Lipase_GDSL_2"/>
    <property type="match status" value="1"/>
</dbReference>
<dbReference type="Pfam" id="PF00295">
    <property type="entry name" value="Glyco_hydro_28"/>
    <property type="match status" value="1"/>
</dbReference>
<dbReference type="SUPFAM" id="SSF52266">
    <property type="entry name" value="SGNH hydrolase"/>
    <property type="match status" value="1"/>
</dbReference>
<evidence type="ECO:0000313" key="7">
    <source>
        <dbReference type="EMBL" id="HIZ13513.1"/>
    </source>
</evidence>
<dbReference type="SUPFAM" id="SSF51126">
    <property type="entry name" value="Pectin lyase-like"/>
    <property type="match status" value="1"/>
</dbReference>
<proteinExistence type="inferred from homology"/>
<sequence length="740" mass="82309">MGNLTGKKVITFGDSIVDGHLYKKAGFMEFVAEQEGLSVVKYANNGACIMPGSPVDEAGLGGMILEDQILRAAKDGLSPDYVVFDGGTNDAYEPVMEHLGDADGDDLKTDTFAGSFRKTIHAIRENWPKAKIIYVAVHRLGYRNRAVQEALRKIELTVCARMGVTVADIYGECELDTADEAMCRRYSFDVLKDGLPAPGDQPTGTHPNFEAVREFYLPVVSEVMKRAEQFRFREIGWDALDNAVTLYWELPEGEQPDDIYEIWVDGKRAGETKQSHYSIGGLAAERVYEVCLRAVRAGKELQKAGFFCRTSKTKERIDVTKAPYCAKGDGETVNTAALQRAIDDCRADQAVYFPAGTFMTGSLRLHSDMELYLDKDAVLKGTAEPDDYLPRIWSRFEGTEMECLSGLLNLGEIDHNARATSHNVVIRGSGTIEGGGRLLAERVIEAERERLKDYLAELGSKIREYENADTIPGRVRPRLLHICNAKNISISGITLKNGASWNVHMIYSENVVTYGCHFYSRNIWNGDGWDPDSSRNCTIFGCTFDTGDDAVAIKAGKNPEGNVINRPCEHIRIFDCKCEFGHGFALGSEMSGGIRDVEIWNCDLENSANGIEIKATRKRGGYVKDIHAAHCIVARLLFHSVGYNDDGIAGPHPPVFENCSFTDIDITRSKLNETEERMEPCEAMELCGFEEKEYHLRNVAFRDIRIAGGDETDDGIHMQYCENVTFENVKSGFVVKPLLE</sequence>
<dbReference type="InterPro" id="IPR051801">
    <property type="entry name" value="GH28_Enzymes"/>
</dbReference>
<dbReference type="GO" id="GO:0005975">
    <property type="term" value="P:carbohydrate metabolic process"/>
    <property type="evidence" value="ECO:0007669"/>
    <property type="project" value="InterPro"/>
</dbReference>
<dbReference type="AlphaFoldDB" id="A0A9D2IJL1"/>
<dbReference type="InterPro" id="IPR036514">
    <property type="entry name" value="SGNH_hydro_sf"/>
</dbReference>
<accession>A0A9D2IJL1</accession>
<name>A0A9D2IJL1_9FIRM</name>
<feature type="domain" description="Rhamnogalacturonase A/B/Epimerase-like pectate lyase" evidence="5">
    <location>
        <begin position="324"/>
        <end position="362"/>
    </location>
</feature>
<dbReference type="GO" id="GO:0004650">
    <property type="term" value="F:polygalacturonase activity"/>
    <property type="evidence" value="ECO:0007669"/>
    <property type="project" value="InterPro"/>
</dbReference>
<dbReference type="InterPro" id="IPR024535">
    <property type="entry name" value="RHGA/B-epi-like_pectate_lyase"/>
</dbReference>
<dbReference type="InterPro" id="IPR006626">
    <property type="entry name" value="PbH1"/>
</dbReference>
<dbReference type="PANTHER" id="PTHR31339:SF9">
    <property type="entry name" value="PLASMIN AND FIBRONECTIN-BINDING PROTEIN A"/>
    <property type="match status" value="1"/>
</dbReference>